<keyword evidence="2" id="KW-0812">Transmembrane</keyword>
<accession>A0AA35T8N3</accession>
<organism evidence="3 4">
    <name type="scientific">Geodia barretti</name>
    <name type="common">Barrett's horny sponge</name>
    <dbReference type="NCBI Taxonomy" id="519541"/>
    <lineage>
        <taxon>Eukaryota</taxon>
        <taxon>Metazoa</taxon>
        <taxon>Porifera</taxon>
        <taxon>Demospongiae</taxon>
        <taxon>Heteroscleromorpha</taxon>
        <taxon>Tetractinellida</taxon>
        <taxon>Astrophorina</taxon>
        <taxon>Geodiidae</taxon>
        <taxon>Geodia</taxon>
    </lineage>
</organism>
<keyword evidence="2" id="KW-1133">Transmembrane helix</keyword>
<keyword evidence="4" id="KW-1185">Reference proteome</keyword>
<name>A0AA35T8N3_GEOBA</name>
<protein>
    <submittedName>
        <fullName evidence="3">Uncharacterized protein</fullName>
    </submittedName>
</protein>
<evidence type="ECO:0000256" key="1">
    <source>
        <dbReference type="SAM" id="MobiDB-lite"/>
    </source>
</evidence>
<evidence type="ECO:0000313" key="4">
    <source>
        <dbReference type="Proteomes" id="UP001174909"/>
    </source>
</evidence>
<feature type="compositionally biased region" description="Low complexity" evidence="1">
    <location>
        <begin position="68"/>
        <end position="92"/>
    </location>
</feature>
<sequence length="147" mass="15312">MIDNQLFVCYPESPSFLTYRARLEGTSETDSGSLVSLIEAWVRGGGASLILTGVLMTVDSHCSVAISSLSQPPQCSPSSTPTATSSPSTDMPPVDRSSDEEPAQVSDAIIGGIVAVVLIVAITIAVITFLVLKERRGGASLRSSNKA</sequence>
<reference evidence="3" key="1">
    <citation type="submission" date="2023-03" db="EMBL/GenBank/DDBJ databases">
        <authorList>
            <person name="Steffen K."/>
            <person name="Cardenas P."/>
        </authorList>
    </citation>
    <scope>NUCLEOTIDE SEQUENCE</scope>
</reference>
<dbReference type="EMBL" id="CASHTH010003316">
    <property type="protein sequence ID" value="CAI8043294.1"/>
    <property type="molecule type" value="Genomic_DNA"/>
</dbReference>
<feature type="transmembrane region" description="Helical" evidence="2">
    <location>
        <begin position="108"/>
        <end position="132"/>
    </location>
</feature>
<feature type="region of interest" description="Disordered" evidence="1">
    <location>
        <begin position="68"/>
        <end position="103"/>
    </location>
</feature>
<dbReference type="Proteomes" id="UP001174909">
    <property type="component" value="Unassembled WGS sequence"/>
</dbReference>
<gene>
    <name evidence="3" type="ORF">GBAR_LOCUS24031</name>
</gene>
<evidence type="ECO:0000313" key="3">
    <source>
        <dbReference type="EMBL" id="CAI8043294.1"/>
    </source>
</evidence>
<feature type="non-terminal residue" evidence="3">
    <location>
        <position position="147"/>
    </location>
</feature>
<keyword evidence="2" id="KW-0472">Membrane</keyword>
<dbReference type="AlphaFoldDB" id="A0AA35T8N3"/>
<proteinExistence type="predicted"/>
<comment type="caution">
    <text evidence="3">The sequence shown here is derived from an EMBL/GenBank/DDBJ whole genome shotgun (WGS) entry which is preliminary data.</text>
</comment>
<evidence type="ECO:0000256" key="2">
    <source>
        <dbReference type="SAM" id="Phobius"/>
    </source>
</evidence>